<accession>A0ABU6HSF6</accession>
<sequence>MTIEQLKEKIDYGDYNLLQKILNVKTVAAARMRFLRGDDEAIDAMRKIQENKEKFIEENKKQVK</sequence>
<dbReference type="Proteomes" id="UP001348397">
    <property type="component" value="Unassembled WGS sequence"/>
</dbReference>
<dbReference type="EMBL" id="JAYLAA010000037">
    <property type="protein sequence ID" value="MEC3875972.1"/>
    <property type="molecule type" value="Genomic_DNA"/>
</dbReference>
<gene>
    <name evidence="1" type="ORF">SOP96_09635</name>
</gene>
<comment type="caution">
    <text evidence="1">The sequence shown here is derived from an EMBL/GenBank/DDBJ whole genome shotgun (WGS) entry which is preliminary data.</text>
</comment>
<proteinExistence type="predicted"/>
<dbReference type="RefSeq" id="WP_326320772.1">
    <property type="nucleotide sequence ID" value="NZ_JAYLAA010000037.1"/>
</dbReference>
<reference evidence="1 2" key="1">
    <citation type="submission" date="2024-01" db="EMBL/GenBank/DDBJ databases">
        <title>Chryseobacterium sp. T9W2-O.</title>
        <authorList>
            <person name="Maltman C."/>
        </authorList>
    </citation>
    <scope>NUCLEOTIDE SEQUENCE [LARGE SCALE GENOMIC DNA]</scope>
    <source>
        <strain evidence="1 2">T9W2-O</strain>
    </source>
</reference>
<organism evidence="1 2">
    <name type="scientific">Chryseobacterium salviniae</name>
    <dbReference type="NCBI Taxonomy" id="3101750"/>
    <lineage>
        <taxon>Bacteria</taxon>
        <taxon>Pseudomonadati</taxon>
        <taxon>Bacteroidota</taxon>
        <taxon>Flavobacteriia</taxon>
        <taxon>Flavobacteriales</taxon>
        <taxon>Weeksellaceae</taxon>
        <taxon>Chryseobacterium group</taxon>
        <taxon>Chryseobacterium</taxon>
    </lineage>
</organism>
<name>A0ABU6HSF6_9FLAO</name>
<keyword evidence="2" id="KW-1185">Reference proteome</keyword>
<protein>
    <submittedName>
        <fullName evidence="1">Uncharacterized protein</fullName>
    </submittedName>
</protein>
<evidence type="ECO:0000313" key="2">
    <source>
        <dbReference type="Proteomes" id="UP001348397"/>
    </source>
</evidence>
<evidence type="ECO:0000313" key="1">
    <source>
        <dbReference type="EMBL" id="MEC3875972.1"/>
    </source>
</evidence>